<accession>A0A2N5XM49</accession>
<protein>
    <recommendedName>
        <fullName evidence="2">Flagellar hook-length control protein-like C-terminal domain-containing protein</fullName>
    </recommendedName>
</protein>
<feature type="compositionally biased region" description="Polar residues" evidence="1">
    <location>
        <begin position="99"/>
        <end position="117"/>
    </location>
</feature>
<evidence type="ECO:0000313" key="3">
    <source>
        <dbReference type="EMBL" id="PLW75616.1"/>
    </source>
</evidence>
<evidence type="ECO:0000259" key="2">
    <source>
        <dbReference type="Pfam" id="PF02120"/>
    </source>
</evidence>
<proteinExistence type="predicted"/>
<comment type="caution">
    <text evidence="3">The sequence shown here is derived from an EMBL/GenBank/DDBJ whole genome shotgun (WGS) entry which is preliminary data.</text>
</comment>
<dbReference type="Proteomes" id="UP000234881">
    <property type="component" value="Unassembled WGS sequence"/>
</dbReference>
<feature type="compositionally biased region" description="Polar residues" evidence="1">
    <location>
        <begin position="426"/>
        <end position="452"/>
    </location>
</feature>
<feature type="compositionally biased region" description="Polar residues" evidence="1">
    <location>
        <begin position="188"/>
        <end position="201"/>
    </location>
</feature>
<dbReference type="AlphaFoldDB" id="A0A2N5XM49"/>
<feature type="compositionally biased region" description="Polar residues" evidence="1">
    <location>
        <begin position="216"/>
        <end position="230"/>
    </location>
</feature>
<feature type="compositionally biased region" description="Polar residues" evidence="1">
    <location>
        <begin position="43"/>
        <end position="63"/>
    </location>
</feature>
<feature type="compositionally biased region" description="Low complexity" evidence="1">
    <location>
        <begin position="23"/>
        <end position="35"/>
    </location>
</feature>
<name>A0A2N5XM49_9HYPH</name>
<feature type="region of interest" description="Disordered" evidence="1">
    <location>
        <begin position="14"/>
        <end position="146"/>
    </location>
</feature>
<feature type="compositionally biased region" description="Polar residues" evidence="1">
    <location>
        <begin position="365"/>
        <end position="381"/>
    </location>
</feature>
<evidence type="ECO:0000256" key="1">
    <source>
        <dbReference type="SAM" id="MobiDB-lite"/>
    </source>
</evidence>
<gene>
    <name evidence="3" type="ORF">C0081_18360</name>
</gene>
<dbReference type="InterPro" id="IPR021136">
    <property type="entry name" value="Flagellar_hook_control-like_C"/>
</dbReference>
<feature type="region of interest" description="Disordered" evidence="1">
    <location>
        <begin position="187"/>
        <end position="317"/>
    </location>
</feature>
<keyword evidence="4" id="KW-1185">Reference proteome</keyword>
<dbReference type="InterPro" id="IPR038610">
    <property type="entry name" value="FliK-like_C_sf"/>
</dbReference>
<feature type="compositionally biased region" description="Basic and acidic residues" evidence="1">
    <location>
        <begin position="67"/>
        <end position="78"/>
    </location>
</feature>
<evidence type="ECO:0000313" key="4">
    <source>
        <dbReference type="Proteomes" id="UP000234881"/>
    </source>
</evidence>
<reference evidence="3 4" key="1">
    <citation type="submission" date="2018-01" db="EMBL/GenBank/DDBJ databases">
        <title>The draft genome sequence of Cohaesibacter sp. H1304.</title>
        <authorList>
            <person name="Wang N.-N."/>
            <person name="Du Z.-J."/>
        </authorList>
    </citation>
    <scope>NUCLEOTIDE SEQUENCE [LARGE SCALE GENOMIC DNA]</scope>
    <source>
        <strain evidence="3 4">H1304</strain>
    </source>
</reference>
<dbReference type="Pfam" id="PF02120">
    <property type="entry name" value="Flg_hook"/>
    <property type="match status" value="1"/>
</dbReference>
<dbReference type="Gene3D" id="3.30.750.140">
    <property type="match status" value="1"/>
</dbReference>
<dbReference type="CDD" id="cd17470">
    <property type="entry name" value="T3SS_Flik_C"/>
    <property type="match status" value="1"/>
</dbReference>
<feature type="compositionally biased region" description="Polar residues" evidence="1">
    <location>
        <begin position="278"/>
        <end position="293"/>
    </location>
</feature>
<organism evidence="3 4">
    <name type="scientific">Cohaesibacter celericrescens</name>
    <dbReference type="NCBI Taxonomy" id="2067669"/>
    <lineage>
        <taxon>Bacteria</taxon>
        <taxon>Pseudomonadati</taxon>
        <taxon>Pseudomonadota</taxon>
        <taxon>Alphaproteobacteria</taxon>
        <taxon>Hyphomicrobiales</taxon>
        <taxon>Cohaesibacteraceae</taxon>
    </lineage>
</organism>
<feature type="domain" description="Flagellar hook-length control protein-like C-terminal" evidence="2">
    <location>
        <begin position="615"/>
        <end position="693"/>
    </location>
</feature>
<feature type="compositionally biased region" description="Polar residues" evidence="1">
    <location>
        <begin position="498"/>
        <end position="533"/>
    </location>
</feature>
<sequence length="751" mass="78347">MIMVSQYSGLIDTIATPSAPAPRQQASRASVASSANFERHLENSSTSKRQQHDSGATSKSHTLQEPVRNDKSKKDASQVKEAPIGASINQRPDPKTDTTHQAQNASELNPNGNSKQRAINAETEPTPQSTESEPVNDGVNADTGLIGGITAASNTQTQATAAQQGDGSITLPITMGNDGQILAAVDASDSSAQGDSTTVPTIQADANVKSALSGGQPLSSENRFKTTTEVSGAPAELETSSLPKKNGHQPERAIADQLAQGLNSANGDVHAAVPAQPVTASYLTPSQSPSSVEINMPQPAPFSQNTEQSPIGEGIKDAPDLTMLQAGVASTDIGDAGAIQQPDQPPAIADLTASVQAPAPDMTESEANIQSKMQTSETQTPPIEANGTGRLDEQTIPKATLSQRETIDVAPTAAEMVPSEGPEQLPTEQANVQTAINSAVGTDTLAQPQQTEAPARKPTGKSEAKSAEQSGVQTIATSAQAQKSQTATAASLQASTAPVNTNGSDGSTTDEQSTGQKSAGLSQPDATASTGEQNKPAPSRAPKGEAFSKMMAQVEGQTGFKDLAMQSDQTIKMDASIPMQGEASTVRLTGMESFTRTGQIPQQAVMANSQALAAQISKFAGKGETRFEIRLDPADLGKVDVRLTIGSDGQTRAHMFVEKSETLDFLMRDQRTLERSLQQSGLTLDKQGMEFSLMDQGGKGQQMAQNGNEPFDQEAANNADKRPVEDVPTPSILEPQHSGAYVATNGLNLVI</sequence>
<feature type="compositionally biased region" description="Low complexity" evidence="1">
    <location>
        <begin position="473"/>
        <end position="497"/>
    </location>
</feature>
<feature type="compositionally biased region" description="Low complexity" evidence="1">
    <location>
        <begin position="122"/>
        <end position="133"/>
    </location>
</feature>
<dbReference type="OrthoDB" id="7203912at2"/>
<dbReference type="EMBL" id="PKUQ01000047">
    <property type="protein sequence ID" value="PLW75616.1"/>
    <property type="molecule type" value="Genomic_DNA"/>
</dbReference>
<feature type="region of interest" description="Disordered" evidence="1">
    <location>
        <begin position="695"/>
        <end position="724"/>
    </location>
</feature>
<feature type="region of interest" description="Disordered" evidence="1">
    <location>
        <begin position="363"/>
        <end position="544"/>
    </location>
</feature>